<comment type="caution">
    <text evidence="8">The sequence shown here is derived from an EMBL/GenBank/DDBJ whole genome shotgun (WGS) entry which is preliminary data.</text>
</comment>
<evidence type="ECO:0000313" key="8">
    <source>
        <dbReference type="EMBL" id="KGN82449.1"/>
    </source>
</evidence>
<protein>
    <recommendedName>
        <fullName evidence="4 6">dTDP-4-dehydrorhamnose reductase</fullName>
        <ecNumber evidence="3 6">1.1.1.133</ecNumber>
    </recommendedName>
</protein>
<dbReference type="eggNOG" id="COG1091">
    <property type="taxonomic scope" value="Bacteria"/>
</dbReference>
<proteinExistence type="inferred from homology"/>
<evidence type="ECO:0000256" key="1">
    <source>
        <dbReference type="ARBA" id="ARBA00004781"/>
    </source>
</evidence>
<comment type="similarity">
    <text evidence="2 6">Belongs to the dTDP-4-dehydrorhamnose reductase family.</text>
</comment>
<dbReference type="EC" id="1.1.1.133" evidence="3 6"/>
<dbReference type="SUPFAM" id="SSF51735">
    <property type="entry name" value="NAD(P)-binding Rossmann-fold domains"/>
    <property type="match status" value="1"/>
</dbReference>
<evidence type="ECO:0000313" key="9">
    <source>
        <dbReference type="Proteomes" id="UP000030125"/>
    </source>
</evidence>
<keyword evidence="6" id="KW-0560">Oxidoreductase</keyword>
<evidence type="ECO:0000259" key="7">
    <source>
        <dbReference type="Pfam" id="PF04321"/>
    </source>
</evidence>
<name>A0A0A2F1V2_PORCN</name>
<dbReference type="OrthoDB" id="9803892at2"/>
<comment type="function">
    <text evidence="6">Catalyzes the reduction of dTDP-6-deoxy-L-lyxo-4-hexulose to yield dTDP-L-rhamnose.</text>
</comment>
<dbReference type="Gene3D" id="3.40.50.720">
    <property type="entry name" value="NAD(P)-binding Rossmann-like Domain"/>
    <property type="match status" value="1"/>
</dbReference>
<evidence type="ECO:0000256" key="3">
    <source>
        <dbReference type="ARBA" id="ARBA00012929"/>
    </source>
</evidence>
<dbReference type="Pfam" id="PF04321">
    <property type="entry name" value="RmlD_sub_bind"/>
    <property type="match status" value="1"/>
</dbReference>
<evidence type="ECO:0000256" key="5">
    <source>
        <dbReference type="ARBA" id="ARBA00048200"/>
    </source>
</evidence>
<dbReference type="CDD" id="cd05254">
    <property type="entry name" value="dTDP_HR_like_SDR_e"/>
    <property type="match status" value="1"/>
</dbReference>
<dbReference type="RefSeq" id="WP_036850710.1">
    <property type="nucleotide sequence ID" value="NZ_JQJD01000010.1"/>
</dbReference>
<evidence type="ECO:0000256" key="2">
    <source>
        <dbReference type="ARBA" id="ARBA00010944"/>
    </source>
</evidence>
<reference evidence="8 9" key="1">
    <citation type="submission" date="2014-08" db="EMBL/GenBank/DDBJ databases">
        <title>Porphyromonas cangingivalis strain:COT-109_OH1386 Genome sequencing.</title>
        <authorList>
            <person name="Wallis C."/>
            <person name="Deusch O."/>
            <person name="O'Flynn C."/>
            <person name="Davis I."/>
            <person name="Jospin G."/>
            <person name="Darling A.E."/>
            <person name="Coil D.A."/>
            <person name="Alexiev A."/>
            <person name="Horsfall A."/>
            <person name="Kirkwood N."/>
            <person name="Harris S."/>
            <person name="Eisen J.A."/>
        </authorList>
    </citation>
    <scope>NUCLEOTIDE SEQUENCE [LARGE SCALE GENOMIC DNA]</scope>
    <source>
        <strain evidence="9">COT-109 OH1386</strain>
    </source>
</reference>
<dbReference type="NCBIfam" id="TIGR01214">
    <property type="entry name" value="rmlD"/>
    <property type="match status" value="1"/>
</dbReference>
<dbReference type="PANTHER" id="PTHR10491">
    <property type="entry name" value="DTDP-4-DEHYDRORHAMNOSE REDUCTASE"/>
    <property type="match status" value="1"/>
</dbReference>
<comment type="pathway">
    <text evidence="1 6">Carbohydrate biosynthesis; dTDP-L-rhamnose biosynthesis.</text>
</comment>
<dbReference type="STRING" id="36874.HQ34_04895"/>
<dbReference type="GO" id="GO:0019305">
    <property type="term" value="P:dTDP-rhamnose biosynthetic process"/>
    <property type="evidence" value="ECO:0007669"/>
    <property type="project" value="UniProtKB-UniPathway"/>
</dbReference>
<dbReference type="EMBL" id="JQJD01000010">
    <property type="protein sequence ID" value="KGN82449.1"/>
    <property type="molecule type" value="Genomic_DNA"/>
</dbReference>
<dbReference type="InterPro" id="IPR005913">
    <property type="entry name" value="dTDP_dehydrorham_reduct"/>
</dbReference>
<dbReference type="AlphaFoldDB" id="A0A0A2F1V2"/>
<dbReference type="Gene3D" id="3.90.25.10">
    <property type="entry name" value="UDP-galactose 4-epimerase, domain 1"/>
    <property type="match status" value="1"/>
</dbReference>
<accession>A0A0A2F1V2</accession>
<dbReference type="Proteomes" id="UP000030125">
    <property type="component" value="Unassembled WGS sequence"/>
</dbReference>
<evidence type="ECO:0000256" key="6">
    <source>
        <dbReference type="RuleBase" id="RU364082"/>
    </source>
</evidence>
<keyword evidence="6" id="KW-0521">NADP</keyword>
<feature type="domain" description="RmlD-like substrate binding" evidence="7">
    <location>
        <begin position="9"/>
        <end position="296"/>
    </location>
</feature>
<evidence type="ECO:0000256" key="4">
    <source>
        <dbReference type="ARBA" id="ARBA00017099"/>
    </source>
</evidence>
<dbReference type="InterPro" id="IPR029903">
    <property type="entry name" value="RmlD-like-bd"/>
</dbReference>
<dbReference type="GO" id="GO:0008831">
    <property type="term" value="F:dTDP-4-dehydrorhamnose reductase activity"/>
    <property type="evidence" value="ECO:0007669"/>
    <property type="project" value="UniProtKB-EC"/>
</dbReference>
<comment type="catalytic activity">
    <reaction evidence="5">
        <text>dTDP-beta-L-rhamnose + NADP(+) = dTDP-4-dehydro-beta-L-rhamnose + NADPH + H(+)</text>
        <dbReference type="Rhea" id="RHEA:21796"/>
        <dbReference type="ChEBI" id="CHEBI:15378"/>
        <dbReference type="ChEBI" id="CHEBI:57510"/>
        <dbReference type="ChEBI" id="CHEBI:57783"/>
        <dbReference type="ChEBI" id="CHEBI:58349"/>
        <dbReference type="ChEBI" id="CHEBI:62830"/>
        <dbReference type="EC" id="1.1.1.133"/>
    </reaction>
</comment>
<organism evidence="8 9">
    <name type="scientific">Porphyromonas cangingivalis</name>
    <dbReference type="NCBI Taxonomy" id="36874"/>
    <lineage>
        <taxon>Bacteria</taxon>
        <taxon>Pseudomonadati</taxon>
        <taxon>Bacteroidota</taxon>
        <taxon>Bacteroidia</taxon>
        <taxon>Bacteroidales</taxon>
        <taxon>Porphyromonadaceae</taxon>
        <taxon>Porphyromonas</taxon>
    </lineage>
</organism>
<dbReference type="InterPro" id="IPR036291">
    <property type="entry name" value="NAD(P)-bd_dom_sf"/>
</dbReference>
<dbReference type="PANTHER" id="PTHR10491:SF4">
    <property type="entry name" value="METHIONINE ADENOSYLTRANSFERASE 2 SUBUNIT BETA"/>
    <property type="match status" value="1"/>
</dbReference>
<gene>
    <name evidence="8" type="ORF">HQ35_02520</name>
</gene>
<sequence>MKKKKQLTVWLTGAGGQLGNAIIRNFGEVEGIKWLPTIRSVIDLTIPEEVERFFNFYKPDIVVNAAAFTGVDDAEVNRNEAIRLNTELPGQLAALCQQHNKILFHFSTDHVFGGEGCPKSSHPYKEEDQPCPANFYAETKLEGEARVLSTCTTAYVWRTAWLYSPYGKNFYNIIRRKALEDAKLRVVNDEVGSPTSAFGLAKSVVRVIQNIKQGDVLEFGLYHYADVGEVSRFDFARAILDLDTLTHNVEITPCSQKEYNTLANRPQYSTLDINKIQSKITDISQPWQEALKEVYELELSMN</sequence>
<keyword evidence="9" id="KW-1185">Reference proteome</keyword>
<dbReference type="UniPathway" id="UPA00124"/>